<dbReference type="Proteomes" id="UP000515591">
    <property type="component" value="Chromosome"/>
</dbReference>
<evidence type="ECO:0000313" key="4">
    <source>
        <dbReference type="Proteomes" id="UP000461288"/>
    </source>
</evidence>
<protein>
    <submittedName>
        <fullName evidence="1 3">Peroxiredoxin</fullName>
    </submittedName>
</protein>
<evidence type="ECO:0000313" key="3">
    <source>
        <dbReference type="EMBL" id="MWK57267.1"/>
    </source>
</evidence>
<dbReference type="KEGG" id="poj:PtoMrB4_21070"/>
<organism evidence="3 4">
    <name type="scientific">Metapseudomonas otitidis</name>
    <dbReference type="NCBI Taxonomy" id="319939"/>
    <lineage>
        <taxon>Bacteria</taxon>
        <taxon>Pseudomonadati</taxon>
        <taxon>Pseudomonadota</taxon>
        <taxon>Gammaproteobacteria</taxon>
        <taxon>Pseudomonadales</taxon>
        <taxon>Pseudomonadaceae</taxon>
        <taxon>Metapseudomonas</taxon>
    </lineage>
</organism>
<evidence type="ECO:0000313" key="6">
    <source>
        <dbReference type="Proteomes" id="UP000515591"/>
    </source>
</evidence>
<evidence type="ECO:0000313" key="5">
    <source>
        <dbReference type="Proteomes" id="UP000501237"/>
    </source>
</evidence>
<dbReference type="Proteomes" id="UP000501237">
    <property type="component" value="Chromosome"/>
</dbReference>
<reference evidence="2 5" key="3">
    <citation type="journal article" date="2020" name="Microbiol. Resour. Announc.">
        <title>Complete genome sequence of Pseudomonas otitidis strain MrB4, isolated from Lake Biwa in Japan.</title>
        <authorList>
            <person name="Miyazaki K."/>
            <person name="Hase E."/>
            <person name="Maruya T."/>
        </authorList>
    </citation>
    <scope>NUCLEOTIDE SEQUENCE [LARGE SCALE GENOMIC DNA]</scope>
    <source>
        <strain evidence="2 5">MrB4</strain>
    </source>
</reference>
<dbReference type="InterPro" id="IPR015946">
    <property type="entry name" value="KH_dom-like_a/b"/>
</dbReference>
<dbReference type="Gene3D" id="3.30.300.20">
    <property type="match status" value="1"/>
</dbReference>
<dbReference type="SUPFAM" id="SSF82784">
    <property type="entry name" value="OsmC-like"/>
    <property type="match status" value="1"/>
</dbReference>
<sequence length="139" mass="15317">MTITVTTESADGYRHAIRVDETHELFTDMPKTLGGDGSAPEPHDYFDTALGACKALTVTYYARQHDIPLTGVGVEVVHDSSREKEGHYGVSVKLTLRGALTDEQRATLLRIADKCPIHKLMTTTEVKIETRLAEGNFSQ</sequence>
<dbReference type="InterPro" id="IPR036102">
    <property type="entry name" value="OsmC/Ohrsf"/>
</dbReference>
<name>A0A1I0TVR0_9GAMM</name>
<evidence type="ECO:0000313" key="2">
    <source>
        <dbReference type="EMBL" id="BCA28130.1"/>
    </source>
</evidence>
<dbReference type="EMBL" id="AP022642">
    <property type="protein sequence ID" value="BCA28130.1"/>
    <property type="molecule type" value="Genomic_DNA"/>
</dbReference>
<reference evidence="3 4" key="2">
    <citation type="submission" date="2019-12" db="EMBL/GenBank/DDBJ databases">
        <title>Draft genome sequence of Pseudomonas otitidis recovered from a chicken carcass.</title>
        <authorList>
            <person name="Vieira T.R."/>
            <person name="Oliviera E.F.C."/>
            <person name="Silva N.M.V."/>
            <person name="Sambrano G.E."/>
            <person name="Cibulski S.P."/>
            <person name="Cardoso M.R.I."/>
        </authorList>
    </citation>
    <scope>NUCLEOTIDE SEQUENCE [LARGE SCALE GENOMIC DNA]</scope>
    <source>
        <strain evidence="3 4">25_K</strain>
    </source>
</reference>
<dbReference type="PANTHER" id="PTHR39624">
    <property type="entry name" value="PROTEIN INVOLVED IN RIMO-MEDIATED BETA-METHYLTHIOLATION OF RIBOSOMAL PROTEIN S12 YCAO"/>
    <property type="match status" value="1"/>
</dbReference>
<dbReference type="EMBL" id="WTFN01000033">
    <property type="protein sequence ID" value="MWK57267.1"/>
    <property type="molecule type" value="Genomic_DNA"/>
</dbReference>
<evidence type="ECO:0000313" key="1">
    <source>
        <dbReference type="EMBL" id="BBT17413.1"/>
    </source>
</evidence>
<dbReference type="STRING" id="319939.SAMN05216263_106166"/>
<gene>
    <name evidence="3" type="ORF">GO594_14890</name>
    <name evidence="2" type="ORF">PtoMrB4_21070</name>
    <name evidence="1" type="ORF">WP8S17C03_34620</name>
</gene>
<dbReference type="GeneID" id="57397329"/>
<dbReference type="RefSeq" id="WP_074969475.1">
    <property type="nucleotide sequence ID" value="NZ_AP022213.1"/>
</dbReference>
<accession>A0A1I0TVR0</accession>
<dbReference type="AlphaFoldDB" id="A0A1I0TVR0"/>
<dbReference type="EMBL" id="AP022213">
    <property type="protein sequence ID" value="BBT17413.1"/>
    <property type="molecule type" value="Genomic_DNA"/>
</dbReference>
<dbReference type="Proteomes" id="UP000461288">
    <property type="component" value="Unassembled WGS sequence"/>
</dbReference>
<dbReference type="InterPro" id="IPR003718">
    <property type="entry name" value="OsmC/Ohr_fam"/>
</dbReference>
<proteinExistence type="predicted"/>
<reference evidence="1 6" key="1">
    <citation type="submission" date="2019-12" db="EMBL/GenBank/DDBJ databases">
        <title>complete genome sequences of Pseudomonas otitidis str. WP8-S17-CRE-03 isolated from wastewater treatment plant effluent.</title>
        <authorList>
            <person name="Sekizuka T."/>
            <person name="Itokawa K."/>
            <person name="Yatsu K."/>
            <person name="Inamine Y."/>
            <person name="Kuroda M."/>
        </authorList>
    </citation>
    <scope>NUCLEOTIDE SEQUENCE [LARGE SCALE GENOMIC DNA]</scope>
    <source>
        <strain evidence="1 6">WP8-S17-CRE-03</strain>
    </source>
</reference>
<dbReference type="Pfam" id="PF02566">
    <property type="entry name" value="OsmC"/>
    <property type="match status" value="1"/>
</dbReference>
<dbReference type="PANTHER" id="PTHR39624:SF2">
    <property type="entry name" value="OSMC-LIKE PROTEIN"/>
    <property type="match status" value="1"/>
</dbReference>